<evidence type="ECO:0000256" key="1">
    <source>
        <dbReference type="SAM" id="MobiDB-lite"/>
    </source>
</evidence>
<sequence>MRAIKLLAISALLATPLATVAHAEQKPKAAPTAQQAPDAKKQGEKAGAAAKDAAKK</sequence>
<feature type="chain" id="PRO_5045612976" evidence="2">
    <location>
        <begin position="24"/>
        <end position="56"/>
    </location>
</feature>
<reference evidence="4" key="1">
    <citation type="journal article" date="2019" name="Int. J. Syst. Evol. Microbiol.">
        <title>The Global Catalogue of Microorganisms (GCM) 10K type strain sequencing project: providing services to taxonomists for standard genome sequencing and annotation.</title>
        <authorList>
            <consortium name="The Broad Institute Genomics Platform"/>
            <consortium name="The Broad Institute Genome Sequencing Center for Infectious Disease"/>
            <person name="Wu L."/>
            <person name="Ma J."/>
        </authorList>
    </citation>
    <scope>NUCLEOTIDE SEQUENCE [LARGE SCALE GENOMIC DNA]</scope>
    <source>
        <strain evidence="4">KCTC 42282</strain>
    </source>
</reference>
<dbReference type="EMBL" id="JBHRYC010000113">
    <property type="protein sequence ID" value="MFC3640094.1"/>
    <property type="molecule type" value="Genomic_DNA"/>
</dbReference>
<dbReference type="RefSeq" id="WP_191319912.1">
    <property type="nucleotide sequence ID" value="NZ_BNCG01000011.1"/>
</dbReference>
<name>A0ABV7UQ06_9HYPH</name>
<organism evidence="3 4">
    <name type="scientific">Camelimonas fluminis</name>
    <dbReference type="NCBI Taxonomy" id="1576911"/>
    <lineage>
        <taxon>Bacteria</taxon>
        <taxon>Pseudomonadati</taxon>
        <taxon>Pseudomonadota</taxon>
        <taxon>Alphaproteobacteria</taxon>
        <taxon>Hyphomicrobiales</taxon>
        <taxon>Chelatococcaceae</taxon>
        <taxon>Camelimonas</taxon>
    </lineage>
</organism>
<feature type="region of interest" description="Disordered" evidence="1">
    <location>
        <begin position="22"/>
        <end position="56"/>
    </location>
</feature>
<comment type="caution">
    <text evidence="3">The sequence shown here is derived from an EMBL/GenBank/DDBJ whole genome shotgun (WGS) entry which is preliminary data.</text>
</comment>
<gene>
    <name evidence="3" type="ORF">ACFONL_22395</name>
</gene>
<feature type="signal peptide" evidence="2">
    <location>
        <begin position="1"/>
        <end position="23"/>
    </location>
</feature>
<feature type="compositionally biased region" description="Low complexity" evidence="1">
    <location>
        <begin position="45"/>
        <end position="56"/>
    </location>
</feature>
<accession>A0ABV7UQ06</accession>
<feature type="compositionally biased region" description="Low complexity" evidence="1">
    <location>
        <begin position="28"/>
        <end position="37"/>
    </location>
</feature>
<keyword evidence="2" id="KW-0732">Signal</keyword>
<dbReference type="Proteomes" id="UP001595704">
    <property type="component" value="Unassembled WGS sequence"/>
</dbReference>
<evidence type="ECO:0000313" key="3">
    <source>
        <dbReference type="EMBL" id="MFC3640094.1"/>
    </source>
</evidence>
<proteinExistence type="predicted"/>
<keyword evidence="4" id="KW-1185">Reference proteome</keyword>
<evidence type="ECO:0000256" key="2">
    <source>
        <dbReference type="SAM" id="SignalP"/>
    </source>
</evidence>
<protein>
    <submittedName>
        <fullName evidence="3">Uncharacterized protein</fullName>
    </submittedName>
</protein>
<evidence type="ECO:0000313" key="4">
    <source>
        <dbReference type="Proteomes" id="UP001595704"/>
    </source>
</evidence>